<comment type="caution">
    <text evidence="6">The sequence shown here is derived from an EMBL/GenBank/DDBJ whole genome shotgun (WGS) entry which is preliminary data.</text>
</comment>
<comment type="subcellular location">
    <subcellularLocation>
        <location evidence="1">Membrane</location>
        <topology evidence="1">Single-pass membrane protein</topology>
    </subcellularLocation>
</comment>
<evidence type="ECO:0000256" key="5">
    <source>
        <dbReference type="ARBA" id="ARBA00023136"/>
    </source>
</evidence>
<evidence type="ECO:0000256" key="2">
    <source>
        <dbReference type="ARBA" id="ARBA00022692"/>
    </source>
</evidence>
<protein>
    <recommendedName>
        <fullName evidence="8">Abnormal spindle-like microcephaly-associated protein ASH domain-containing protein</fullName>
    </recommendedName>
</protein>
<proteinExistence type="predicted"/>
<evidence type="ECO:0000313" key="7">
    <source>
        <dbReference type="Proteomes" id="UP000051373"/>
    </source>
</evidence>
<organism evidence="6 7">
    <name type="scientific">candidate division WOR_3 bacterium SM23_42</name>
    <dbReference type="NCBI Taxonomy" id="1703779"/>
    <lineage>
        <taxon>Bacteria</taxon>
        <taxon>Bacteria division WOR-3</taxon>
    </lineage>
</organism>
<dbReference type="AlphaFoldDB" id="A0A0S8FVS0"/>
<dbReference type="Gene3D" id="2.60.40.4070">
    <property type="match status" value="1"/>
</dbReference>
<dbReference type="Proteomes" id="UP000051373">
    <property type="component" value="Unassembled WGS sequence"/>
</dbReference>
<dbReference type="InterPro" id="IPR045232">
    <property type="entry name" value="FAM234"/>
</dbReference>
<accession>A0A0S8FVS0</accession>
<dbReference type="Pfam" id="PF01839">
    <property type="entry name" value="FG-GAP"/>
    <property type="match status" value="1"/>
</dbReference>
<evidence type="ECO:0000313" key="6">
    <source>
        <dbReference type="EMBL" id="KPK64773.1"/>
    </source>
</evidence>
<dbReference type="EMBL" id="LJUJ01000001">
    <property type="protein sequence ID" value="KPK64773.1"/>
    <property type="molecule type" value="Genomic_DNA"/>
</dbReference>
<dbReference type="STRING" id="1703779.AMJ83_00880"/>
<dbReference type="SUPFAM" id="SSF63825">
    <property type="entry name" value="YWTD domain"/>
    <property type="match status" value="1"/>
</dbReference>
<dbReference type="NCBIfam" id="NF012200">
    <property type="entry name" value="choice_anch_D"/>
    <property type="match status" value="2"/>
</dbReference>
<keyword evidence="5" id="KW-0472">Membrane</keyword>
<dbReference type="PANTHER" id="PTHR21419">
    <property type="match status" value="1"/>
</dbReference>
<keyword evidence="3" id="KW-0732">Signal</keyword>
<evidence type="ECO:0000256" key="1">
    <source>
        <dbReference type="ARBA" id="ARBA00004167"/>
    </source>
</evidence>
<sequence>MINAITAPLNASGLAWDGNYLWCGAYGVNGDTIYKLDPVDGTILKRIRWQQSADSYGLTYDQGDLWVNDHLTGTDSIFRVDTIAGARIHAIPAHKEYMAGLANDGTNLWHCLYYNPDGRVYQIQKTNGAALDSMDIFSLPQPWGAAWDGEYLWVCNDGDYGGAHRIYKIDVVLKQIVDSLDSPGDRPWGLTWDGDYLWVIAQGSSPTGFVAYQIDLLGGGTPDIEVIPTSYNFGYVPFDTTFAFTLSIANVGTDTLTLDTIYTLNPVFSTTSLAFPVEIADGEDTNISVYCSPDTFAYYTSNLLIVSDDPVNETTYVPLTARGVFPDPHLAPGITSHNFGNVRVNCVDDWNITITNEGYPSLIINSLVYNDTRFFTGNQSFPIAVPCLDTVTIQIITRPNAAGSYSGVAEIYSNDPASPIIIQLTANGDTTLPQAGELLWSYDFPDNVVCVAGMTDINGDDIPDVAAEAYDAAAPIVEHLNTFWGNSSGHGVLQWGFGDDTTTGSWGDDCLIQGDDYNIDGVDDIILGTAWGDRSVYTIDAVTGEIIWYYDSYWFDGEGGWVYSVKPMPDINGDNVGEVLAGIGGHDNGYAGPRSMYCFSGVDGQIIWRLQAQDAIGSVDWIPDVNDDYVADAICSAWGNGLDEKVYCVSGASSGVVYTPLWSYDCGADIQSVISIPDVDGDSKFDVIAGTWNDSVLCLSGANGARIWGTHVGGWVIKVVEIPDLIGTGRPGIGVAHIGSAFQVLNAEDGSIYWSYPIGSNVWTVDAIEDLNGDGKPDVITGNQSPGAVYCFSGIDGSVIWSHTDGRLIYSVRSIDDISFDGHEDVLVGTQGSGGIAHLLALCGGTPGTNIEDRPEKNIVKHGVHPRIGRHSFSIFFDAESTDRIMIYDAIGRLVSKFDNATHNKNRVFWHARDEHGRTVAQGIYFVHISGSDFSHIEKIVVVR</sequence>
<gene>
    <name evidence="6" type="ORF">AMJ83_00880</name>
</gene>
<reference evidence="6 7" key="1">
    <citation type="journal article" date="2015" name="Microbiome">
        <title>Genomic resolution of linkages in carbon, nitrogen, and sulfur cycling among widespread estuary sediment bacteria.</title>
        <authorList>
            <person name="Baker B.J."/>
            <person name="Lazar C.S."/>
            <person name="Teske A.P."/>
            <person name="Dick G.J."/>
        </authorList>
    </citation>
    <scope>NUCLEOTIDE SEQUENCE [LARGE SCALE GENOMIC DNA]</scope>
    <source>
        <strain evidence="6">SM23_42</strain>
    </source>
</reference>
<evidence type="ECO:0000256" key="3">
    <source>
        <dbReference type="ARBA" id="ARBA00022729"/>
    </source>
</evidence>
<dbReference type="InterPro" id="IPR013517">
    <property type="entry name" value="FG-GAP"/>
</dbReference>
<name>A0A0S8FVS0_UNCW3</name>
<keyword evidence="2" id="KW-0812">Transmembrane</keyword>
<dbReference type="InterPro" id="IPR028994">
    <property type="entry name" value="Integrin_alpha_N"/>
</dbReference>
<dbReference type="PANTHER" id="PTHR21419:SF30">
    <property type="entry name" value="IG-LIKE DOMAIN-CONTAINING PROTEIN"/>
    <property type="match status" value="1"/>
</dbReference>
<dbReference type="Gene3D" id="2.60.40.10">
    <property type="entry name" value="Immunoglobulins"/>
    <property type="match status" value="2"/>
</dbReference>
<dbReference type="GO" id="GO:0016020">
    <property type="term" value="C:membrane"/>
    <property type="evidence" value="ECO:0007669"/>
    <property type="project" value="UniProtKB-SubCell"/>
</dbReference>
<evidence type="ECO:0008006" key="8">
    <source>
        <dbReference type="Google" id="ProtNLM"/>
    </source>
</evidence>
<evidence type="ECO:0000256" key="4">
    <source>
        <dbReference type="ARBA" id="ARBA00022989"/>
    </source>
</evidence>
<dbReference type="Gene3D" id="2.130.10.10">
    <property type="entry name" value="YVTN repeat-like/Quinoprotein amine dehydrogenase"/>
    <property type="match status" value="2"/>
</dbReference>
<keyword evidence="4" id="KW-1133">Transmembrane helix</keyword>
<dbReference type="InterPro" id="IPR013783">
    <property type="entry name" value="Ig-like_fold"/>
</dbReference>
<dbReference type="SUPFAM" id="SSF69318">
    <property type="entry name" value="Integrin alpha N-terminal domain"/>
    <property type="match status" value="1"/>
</dbReference>
<dbReference type="InterPro" id="IPR015943">
    <property type="entry name" value="WD40/YVTN_repeat-like_dom_sf"/>
</dbReference>